<comment type="caution">
    <text evidence="2">The sequence shown here is derived from an EMBL/GenBank/DDBJ whole genome shotgun (WGS) entry which is preliminary data.</text>
</comment>
<gene>
    <name evidence="2" type="ORF">BASA50_000610</name>
</gene>
<dbReference type="Proteomes" id="UP001648503">
    <property type="component" value="Unassembled WGS sequence"/>
</dbReference>
<feature type="region of interest" description="Disordered" evidence="1">
    <location>
        <begin position="164"/>
        <end position="218"/>
    </location>
</feature>
<name>A0ABQ8ET28_9FUNG</name>
<evidence type="ECO:0000256" key="1">
    <source>
        <dbReference type="SAM" id="MobiDB-lite"/>
    </source>
</evidence>
<feature type="compositionally biased region" description="Low complexity" evidence="1">
    <location>
        <begin position="165"/>
        <end position="180"/>
    </location>
</feature>
<proteinExistence type="predicted"/>
<accession>A0ABQ8ET28</accession>
<organism evidence="2 3">
    <name type="scientific">Batrachochytrium salamandrivorans</name>
    <dbReference type="NCBI Taxonomy" id="1357716"/>
    <lineage>
        <taxon>Eukaryota</taxon>
        <taxon>Fungi</taxon>
        <taxon>Fungi incertae sedis</taxon>
        <taxon>Chytridiomycota</taxon>
        <taxon>Chytridiomycota incertae sedis</taxon>
        <taxon>Chytridiomycetes</taxon>
        <taxon>Rhizophydiales</taxon>
        <taxon>Rhizophydiales incertae sedis</taxon>
        <taxon>Batrachochytrium</taxon>
    </lineage>
</organism>
<reference evidence="2 3" key="1">
    <citation type="submission" date="2021-02" db="EMBL/GenBank/DDBJ databases">
        <title>Variation within the Batrachochytrium salamandrivorans European outbreak.</title>
        <authorList>
            <person name="Kelly M."/>
            <person name="Pasmans F."/>
            <person name="Shea T.P."/>
            <person name="Munoz J.F."/>
            <person name="Carranza S."/>
            <person name="Cuomo C.A."/>
            <person name="Martel A."/>
        </authorList>
    </citation>
    <scope>NUCLEOTIDE SEQUENCE [LARGE SCALE GENOMIC DNA]</scope>
    <source>
        <strain evidence="2 3">AMFP18/2</strain>
    </source>
</reference>
<evidence type="ECO:0008006" key="4">
    <source>
        <dbReference type="Google" id="ProtNLM"/>
    </source>
</evidence>
<keyword evidence="3" id="KW-1185">Reference proteome</keyword>
<evidence type="ECO:0000313" key="3">
    <source>
        <dbReference type="Proteomes" id="UP001648503"/>
    </source>
</evidence>
<evidence type="ECO:0000313" key="2">
    <source>
        <dbReference type="EMBL" id="KAH6586144.1"/>
    </source>
</evidence>
<protein>
    <recommendedName>
        <fullName evidence="4">NOG1 N-terminal helical domain-containing protein</fullName>
    </recommendedName>
</protein>
<dbReference type="EMBL" id="JAFCIX010000575">
    <property type="protein sequence ID" value="KAH6586144.1"/>
    <property type="molecule type" value="Genomic_DNA"/>
</dbReference>
<sequence length="218" mass="25061">MKKIKLIPLKILRPNKTLFVKITYFNLKSSFKEKTETIASELKQHLALTNKAITKIRKDSNVIVNEVKQIHDSFVHLYPIVKKQMDELIFDLIRMVGKHVLIDELENKDACLSVFIIEEQKYYAKLVGVSSTPLVVKELPEQLDQPEKLEELEELEGFLSPPRNLEQLGQLGQPEQPEQPSNLINRATRGILKPVKKPRDPSTSKEGCSYKKSHHSVR</sequence>